<protein>
    <recommendedName>
        <fullName evidence="2">tRNA (guanine(9)-N1)-methyltransferase</fullName>
        <ecNumber evidence="1">2.1.1.221</ecNumber>
    </recommendedName>
    <alternativeName>
        <fullName evidence="7">tRNA methyltransferase 10</fullName>
    </alternativeName>
    <alternativeName>
        <fullName evidence="6">tRNA(m1G9)-methyltransferase</fullName>
    </alternativeName>
</protein>
<dbReference type="GO" id="GO:0005634">
    <property type="term" value="C:nucleus"/>
    <property type="evidence" value="ECO:0007669"/>
    <property type="project" value="TreeGrafter"/>
</dbReference>
<dbReference type="InterPro" id="IPR038459">
    <property type="entry name" value="MT_TRM10-typ_sf"/>
</dbReference>
<feature type="region of interest" description="Disordered" evidence="9">
    <location>
        <begin position="326"/>
        <end position="383"/>
    </location>
</feature>
<dbReference type="Proteomes" id="UP001175261">
    <property type="component" value="Unassembled WGS sequence"/>
</dbReference>
<evidence type="ECO:0000256" key="9">
    <source>
        <dbReference type="SAM" id="MobiDB-lite"/>
    </source>
</evidence>
<evidence type="ECO:0000256" key="8">
    <source>
        <dbReference type="ARBA" id="ARBA00048434"/>
    </source>
</evidence>
<dbReference type="PANTHER" id="PTHR13563">
    <property type="entry name" value="TRNA (GUANINE-9-) METHYLTRANSFERASE"/>
    <property type="match status" value="1"/>
</dbReference>
<feature type="compositionally biased region" description="Low complexity" evidence="9">
    <location>
        <begin position="357"/>
        <end position="366"/>
    </location>
</feature>
<sequence>MEGVVEGPQPPAQPSAANPESAPTIKPLPSDDPSAPLSKNALKRMRKRQAWEEGRQDRAKKRKEKRHESKIRKRTQRRELISQGIDPNSLAPKREPSVLVPIALVLDCDFEQYMLDKERISLASQITRSYSDNQKARYKSHFWVDGWRGKLKDRFETVLGNQHANWRGVGFEEGDFLQAAVKAREAMKTKGGEVIPALQPNPDKPVLTREETTDEASSDPPLDPAYSDVIYLSSDSPYTLQRLEANTTYVIGGLVDKNREKGLCHRRATDKGIRTARLPIGDFMVMRSRQVLATNHVVEIMLKWLECEDWGEAFMSVIPKRKGGVLRGAAAQEQSEGGPEEEGEDENEGDDGEADGPVEGAEGAEVTAENKETSEVERPVERS</sequence>
<evidence type="ECO:0000256" key="2">
    <source>
        <dbReference type="ARBA" id="ARBA00020451"/>
    </source>
</evidence>
<dbReference type="EMBL" id="JAPDFR010000008">
    <property type="protein sequence ID" value="KAK0384356.1"/>
    <property type="molecule type" value="Genomic_DNA"/>
</dbReference>
<comment type="caution">
    <text evidence="11">The sequence shown here is derived from an EMBL/GenBank/DDBJ whole genome shotgun (WGS) entry which is preliminary data.</text>
</comment>
<gene>
    <name evidence="11" type="ORF">NLU13_8443</name>
</gene>
<evidence type="ECO:0000256" key="6">
    <source>
        <dbReference type="ARBA" id="ARBA00031792"/>
    </source>
</evidence>
<dbReference type="GO" id="GO:0052905">
    <property type="term" value="F:tRNA (guanosine(9)-N1)-methyltransferase activity"/>
    <property type="evidence" value="ECO:0007669"/>
    <property type="project" value="UniProtKB-EC"/>
</dbReference>
<dbReference type="GO" id="GO:0000049">
    <property type="term" value="F:tRNA binding"/>
    <property type="evidence" value="ECO:0007669"/>
    <property type="project" value="TreeGrafter"/>
</dbReference>
<dbReference type="EC" id="2.1.1.221" evidence="1"/>
<evidence type="ECO:0000313" key="12">
    <source>
        <dbReference type="Proteomes" id="UP001175261"/>
    </source>
</evidence>
<evidence type="ECO:0000259" key="10">
    <source>
        <dbReference type="PROSITE" id="PS51675"/>
    </source>
</evidence>
<keyword evidence="3" id="KW-0489">Methyltransferase</keyword>
<dbReference type="GO" id="GO:0002939">
    <property type="term" value="P:tRNA N1-guanine methylation"/>
    <property type="evidence" value="ECO:0007669"/>
    <property type="project" value="TreeGrafter"/>
</dbReference>
<dbReference type="InterPro" id="IPR007356">
    <property type="entry name" value="tRNA_m1G_MeTrfase_euk"/>
</dbReference>
<dbReference type="AlphaFoldDB" id="A0AA39GC68"/>
<dbReference type="PROSITE" id="PS51675">
    <property type="entry name" value="SAM_MT_TRM10"/>
    <property type="match status" value="1"/>
</dbReference>
<name>A0AA39GC68_SARSR</name>
<evidence type="ECO:0000256" key="3">
    <source>
        <dbReference type="ARBA" id="ARBA00022603"/>
    </source>
</evidence>
<feature type="compositionally biased region" description="Basic and acidic residues" evidence="9">
    <location>
        <begin position="368"/>
        <end position="383"/>
    </location>
</feature>
<feature type="region of interest" description="Disordered" evidence="9">
    <location>
        <begin position="1"/>
        <end position="93"/>
    </location>
</feature>
<feature type="region of interest" description="Disordered" evidence="9">
    <location>
        <begin position="194"/>
        <end position="225"/>
    </location>
</feature>
<dbReference type="InterPro" id="IPR028564">
    <property type="entry name" value="MT_TRM10-typ"/>
</dbReference>
<dbReference type="Gene3D" id="3.40.1280.30">
    <property type="match status" value="1"/>
</dbReference>
<evidence type="ECO:0000313" key="11">
    <source>
        <dbReference type="EMBL" id="KAK0384356.1"/>
    </source>
</evidence>
<reference evidence="11" key="1">
    <citation type="submission" date="2022-10" db="EMBL/GenBank/DDBJ databases">
        <title>Determination and structural analysis of whole genome sequence of Sarocladium strictum F4-1.</title>
        <authorList>
            <person name="Hu L."/>
            <person name="Jiang Y."/>
        </authorList>
    </citation>
    <scope>NUCLEOTIDE SEQUENCE</scope>
    <source>
        <strain evidence="11">F4-1</strain>
    </source>
</reference>
<evidence type="ECO:0000256" key="1">
    <source>
        <dbReference type="ARBA" id="ARBA00012797"/>
    </source>
</evidence>
<keyword evidence="5" id="KW-0949">S-adenosyl-L-methionine</keyword>
<evidence type="ECO:0000256" key="4">
    <source>
        <dbReference type="ARBA" id="ARBA00022679"/>
    </source>
</evidence>
<accession>A0AA39GC68</accession>
<comment type="catalytic activity">
    <reaction evidence="8">
        <text>guanosine(9) in tRNA + S-adenosyl-L-methionine = N(1)-methylguanosine(9) in tRNA + S-adenosyl-L-homocysteine + H(+)</text>
        <dbReference type="Rhea" id="RHEA:43156"/>
        <dbReference type="Rhea" id="RHEA-COMP:10367"/>
        <dbReference type="Rhea" id="RHEA-COMP:10368"/>
        <dbReference type="ChEBI" id="CHEBI:15378"/>
        <dbReference type="ChEBI" id="CHEBI:57856"/>
        <dbReference type="ChEBI" id="CHEBI:59789"/>
        <dbReference type="ChEBI" id="CHEBI:73542"/>
        <dbReference type="ChEBI" id="CHEBI:74269"/>
        <dbReference type="EC" id="2.1.1.221"/>
    </reaction>
</comment>
<proteinExistence type="predicted"/>
<organism evidence="11 12">
    <name type="scientific">Sarocladium strictum</name>
    <name type="common">Black bundle disease fungus</name>
    <name type="synonym">Acremonium strictum</name>
    <dbReference type="NCBI Taxonomy" id="5046"/>
    <lineage>
        <taxon>Eukaryota</taxon>
        <taxon>Fungi</taxon>
        <taxon>Dikarya</taxon>
        <taxon>Ascomycota</taxon>
        <taxon>Pezizomycotina</taxon>
        <taxon>Sordariomycetes</taxon>
        <taxon>Hypocreomycetidae</taxon>
        <taxon>Hypocreales</taxon>
        <taxon>Sarocladiaceae</taxon>
        <taxon>Sarocladium</taxon>
    </lineage>
</organism>
<keyword evidence="4" id="KW-0808">Transferase</keyword>
<evidence type="ECO:0000256" key="5">
    <source>
        <dbReference type="ARBA" id="ARBA00022691"/>
    </source>
</evidence>
<dbReference type="CDD" id="cd18089">
    <property type="entry name" value="SPOUT_Trm10-like"/>
    <property type="match status" value="1"/>
</dbReference>
<feature type="compositionally biased region" description="Acidic residues" evidence="9">
    <location>
        <begin position="338"/>
        <end position="356"/>
    </location>
</feature>
<evidence type="ECO:0000256" key="7">
    <source>
        <dbReference type="ARBA" id="ARBA00032166"/>
    </source>
</evidence>
<feature type="domain" description="SAM-dependent MTase TRM10-type" evidence="10">
    <location>
        <begin position="90"/>
        <end position="325"/>
    </location>
</feature>
<feature type="compositionally biased region" description="Low complexity" evidence="9">
    <location>
        <begin position="328"/>
        <end position="337"/>
    </location>
</feature>
<dbReference type="PANTHER" id="PTHR13563:SF13">
    <property type="entry name" value="TRNA METHYLTRANSFERASE 10 HOMOLOG A"/>
    <property type="match status" value="1"/>
</dbReference>
<feature type="compositionally biased region" description="Low complexity" evidence="9">
    <location>
        <begin position="14"/>
        <end position="38"/>
    </location>
</feature>
<keyword evidence="12" id="KW-1185">Reference proteome</keyword>
<feature type="compositionally biased region" description="Basic residues" evidence="9">
    <location>
        <begin position="58"/>
        <end position="76"/>
    </location>
</feature>